<reference evidence="1" key="1">
    <citation type="submission" date="2019-02" db="EMBL/GenBank/DDBJ databases">
        <authorList>
            <consortium name="Pathogen Informatics"/>
        </authorList>
    </citation>
    <scope>NUCLEOTIDE SEQUENCE</scope>
    <source>
        <strain evidence="1">3012STDY6733949</strain>
    </source>
</reference>
<evidence type="ECO:0000313" key="1">
    <source>
        <dbReference type="EMBL" id="VFA81039.1"/>
    </source>
</evidence>
<name>A0A449G5P4_NOCFR</name>
<sequence length="224" mass="24604">MTSTSTRRLTVAETVRADEAALKAMKTHGELYQWAKEHDLTGGKFAAVKKQWKAIGIDYDAIREEVTRQRLAELNAAAAEGVPAIRLSAAGDGNVDSYAVCDSEGTVLWYGTFHERDRYYRNGDQVSADASAANKAIFLAGQARQLAKVELARLELTLTNPHVDTAQLIREATSWRLLLDIQIADDPNDPPAAVAWCEEPGFQDWKDADLRSLVEADDQGEGAE</sequence>
<proteinExistence type="predicted"/>
<dbReference type="EMBL" id="CAACYE010000002">
    <property type="protein sequence ID" value="VFA81039.1"/>
    <property type="molecule type" value="Genomic_DNA"/>
</dbReference>
<organism evidence="1">
    <name type="scientific">Nocardia farcinica</name>
    <dbReference type="NCBI Taxonomy" id="37329"/>
    <lineage>
        <taxon>Bacteria</taxon>
        <taxon>Bacillati</taxon>
        <taxon>Actinomycetota</taxon>
        <taxon>Actinomycetes</taxon>
        <taxon>Mycobacteriales</taxon>
        <taxon>Nocardiaceae</taxon>
        <taxon>Nocardia</taxon>
    </lineage>
</organism>
<dbReference type="AlphaFoldDB" id="A0A449G5P4"/>
<accession>A0A449G5P4</accession>
<protein>
    <submittedName>
        <fullName evidence="1">Uncharacterized protein</fullName>
    </submittedName>
</protein>
<dbReference type="RefSeq" id="WP_137355153.1">
    <property type="nucleotide sequence ID" value="NZ_CAACYE020000006.1"/>
</dbReference>
<gene>
    <name evidence="1" type="ORF">NCTC1935_00064</name>
</gene>